<dbReference type="AlphaFoldDB" id="A0A1I4C4J6"/>
<sequence length="165" mass="19271">MIHAINKNNNKEYLWVLSLSIPIGNLPESHSSTYLSSMDKYEKRRLNLIKLRDERCGGVNAEIARRIDRDQSYVNRMFYPEGKSQKKRIGDDIKEAIEKAFKLPVGWLDSAGDYNLSWMDESKMTMQKIDFMKKISDMDDDELEIIDEVFQLVANRKKTKAESNE</sequence>
<evidence type="ECO:0000313" key="1">
    <source>
        <dbReference type="EMBL" id="SFK75041.1"/>
    </source>
</evidence>
<dbReference type="RefSeq" id="WP_211753409.1">
    <property type="nucleotide sequence ID" value="NZ_FOSP01000014.1"/>
</dbReference>
<name>A0A1I4C4J6_9PROT</name>
<reference evidence="2" key="1">
    <citation type="submission" date="2016-10" db="EMBL/GenBank/DDBJ databases">
        <authorList>
            <person name="Varghese N."/>
            <person name="Submissions S."/>
        </authorList>
    </citation>
    <scope>NUCLEOTIDE SEQUENCE [LARGE SCALE GENOMIC DNA]</scope>
    <source>
        <strain evidence="2">Nm69</strain>
    </source>
</reference>
<proteinExistence type="predicted"/>
<dbReference type="EMBL" id="FOSP01000014">
    <property type="protein sequence ID" value="SFK75041.1"/>
    <property type="molecule type" value="Genomic_DNA"/>
</dbReference>
<organism evidence="1 2">
    <name type="scientific">Nitrosomonas aestuarii</name>
    <dbReference type="NCBI Taxonomy" id="52441"/>
    <lineage>
        <taxon>Bacteria</taxon>
        <taxon>Pseudomonadati</taxon>
        <taxon>Pseudomonadota</taxon>
        <taxon>Betaproteobacteria</taxon>
        <taxon>Nitrosomonadales</taxon>
        <taxon>Nitrosomonadaceae</taxon>
        <taxon>Nitrosomonas</taxon>
    </lineage>
</organism>
<dbReference type="STRING" id="52441.SAMN05216302_101457"/>
<accession>A0A1I4C4J6</accession>
<keyword evidence="2" id="KW-1185">Reference proteome</keyword>
<dbReference type="Proteomes" id="UP000199533">
    <property type="component" value="Unassembled WGS sequence"/>
</dbReference>
<evidence type="ECO:0000313" key="2">
    <source>
        <dbReference type="Proteomes" id="UP000199533"/>
    </source>
</evidence>
<gene>
    <name evidence="1" type="ORF">SAMN05216302_101457</name>
</gene>
<protein>
    <submittedName>
        <fullName evidence="1">Uncharacterized protein</fullName>
    </submittedName>
</protein>